<accession>A0AAD2A6E1</accession>
<gene>
    <name evidence="2" type="ORF">FPE_LOCUS29817</name>
</gene>
<sequence length="134" mass="14641">MSPRCGDTSLCARGERPLRPAPDLDPTALKTIHVVIYYPNDFKDALCLSEVSQGEKSGQPPNFPTNVLFWGKETQVSTFGPCLEDNHQGIATAASFQPTSSSSLASASNKPDEMLIIDIPRQVNEQEDERSHVP</sequence>
<reference evidence="2" key="1">
    <citation type="submission" date="2023-05" db="EMBL/GenBank/DDBJ databases">
        <authorList>
            <person name="Huff M."/>
        </authorList>
    </citation>
    <scope>NUCLEOTIDE SEQUENCE</scope>
</reference>
<evidence type="ECO:0000256" key="1">
    <source>
        <dbReference type="SAM" id="MobiDB-lite"/>
    </source>
</evidence>
<name>A0AAD2A6E1_9LAMI</name>
<keyword evidence="3" id="KW-1185">Reference proteome</keyword>
<protein>
    <submittedName>
        <fullName evidence="2">Uncharacterized protein</fullName>
    </submittedName>
</protein>
<evidence type="ECO:0000313" key="3">
    <source>
        <dbReference type="Proteomes" id="UP000834106"/>
    </source>
</evidence>
<organism evidence="2 3">
    <name type="scientific">Fraxinus pennsylvanica</name>
    <dbReference type="NCBI Taxonomy" id="56036"/>
    <lineage>
        <taxon>Eukaryota</taxon>
        <taxon>Viridiplantae</taxon>
        <taxon>Streptophyta</taxon>
        <taxon>Embryophyta</taxon>
        <taxon>Tracheophyta</taxon>
        <taxon>Spermatophyta</taxon>
        <taxon>Magnoliopsida</taxon>
        <taxon>eudicotyledons</taxon>
        <taxon>Gunneridae</taxon>
        <taxon>Pentapetalae</taxon>
        <taxon>asterids</taxon>
        <taxon>lamiids</taxon>
        <taxon>Lamiales</taxon>
        <taxon>Oleaceae</taxon>
        <taxon>Oleeae</taxon>
        <taxon>Fraxinus</taxon>
    </lineage>
</organism>
<dbReference type="EMBL" id="OU503054">
    <property type="protein sequence ID" value="CAI9782387.1"/>
    <property type="molecule type" value="Genomic_DNA"/>
</dbReference>
<evidence type="ECO:0000313" key="2">
    <source>
        <dbReference type="EMBL" id="CAI9782387.1"/>
    </source>
</evidence>
<dbReference type="AlphaFoldDB" id="A0AAD2A6E1"/>
<dbReference type="Proteomes" id="UP000834106">
    <property type="component" value="Chromosome 19"/>
</dbReference>
<proteinExistence type="predicted"/>
<feature type="region of interest" description="Disordered" evidence="1">
    <location>
        <begin position="1"/>
        <end position="23"/>
    </location>
</feature>